<feature type="region of interest" description="Disordered" evidence="1">
    <location>
        <begin position="27"/>
        <end position="89"/>
    </location>
</feature>
<feature type="chain" id="PRO_5039582918" evidence="2">
    <location>
        <begin position="20"/>
        <end position="155"/>
    </location>
</feature>
<dbReference type="Proteomes" id="UP000255277">
    <property type="component" value="Unassembled WGS sequence"/>
</dbReference>
<evidence type="ECO:0000256" key="1">
    <source>
        <dbReference type="SAM" id="MobiDB-lite"/>
    </source>
</evidence>
<keyword evidence="2" id="KW-0732">Signal</keyword>
<organism evidence="4 5">
    <name type="scientific">Staphylococcus gallinarum</name>
    <dbReference type="NCBI Taxonomy" id="1293"/>
    <lineage>
        <taxon>Bacteria</taxon>
        <taxon>Bacillati</taxon>
        <taxon>Bacillota</taxon>
        <taxon>Bacilli</taxon>
        <taxon>Bacillales</taxon>
        <taxon>Staphylococcaceae</taxon>
        <taxon>Staphylococcus</taxon>
    </lineage>
</organism>
<feature type="compositionally biased region" description="Polar residues" evidence="1">
    <location>
        <begin position="77"/>
        <end position="88"/>
    </location>
</feature>
<protein>
    <submittedName>
        <fullName evidence="4">Lipoprotein</fullName>
    </submittedName>
</protein>
<accession>A0A380FBK5</accession>
<reference evidence="4 5" key="1">
    <citation type="submission" date="2018-06" db="EMBL/GenBank/DDBJ databases">
        <authorList>
            <consortium name="Pathogen Informatics"/>
            <person name="Doyle S."/>
        </authorList>
    </citation>
    <scope>NUCLEOTIDE SEQUENCE [LARGE SCALE GENOMIC DNA]</scope>
    <source>
        <strain evidence="4 5">NCTC12195</strain>
    </source>
</reference>
<dbReference type="Proteomes" id="UP000321057">
    <property type="component" value="Unassembled WGS sequence"/>
</dbReference>
<evidence type="ECO:0000313" key="5">
    <source>
        <dbReference type="Proteomes" id="UP000255277"/>
    </source>
</evidence>
<feature type="signal peptide" evidence="2">
    <location>
        <begin position="1"/>
        <end position="19"/>
    </location>
</feature>
<evidence type="ECO:0000313" key="3">
    <source>
        <dbReference type="EMBL" id="GEQ06214.1"/>
    </source>
</evidence>
<dbReference type="EMBL" id="BKAX01000006">
    <property type="protein sequence ID" value="GEQ06214.1"/>
    <property type="molecule type" value="Genomic_DNA"/>
</dbReference>
<name>A0A380FBK5_STAGA</name>
<gene>
    <name evidence="4" type="ORF">NCTC12195_00241</name>
    <name evidence="3" type="ORF">SGA02_20420</name>
</gene>
<dbReference type="AlphaFoldDB" id="A0A380FBK5"/>
<sequence>MKFKYVAIAAITSAIMLSACDININTGGDDSNKSSSESKSNDSQKNNDQQSNDNQSNSNDSQNSNKSNSSQSDQQNATAQNHNDTYVTRDNVIDIVESYEGEYLDTDNYTYKEPEKRGNGEWGFSFTDKDGDLAGSYIIDKDGYVTKYDENGNEE</sequence>
<dbReference type="EMBL" id="UHDK01000001">
    <property type="protein sequence ID" value="SUM30841.1"/>
    <property type="molecule type" value="Genomic_DNA"/>
</dbReference>
<reference evidence="3 6" key="2">
    <citation type="submission" date="2019-07" db="EMBL/GenBank/DDBJ databases">
        <title>Whole genome shotgun sequence of Staphylococcus gallinarum NBRC 109767.</title>
        <authorList>
            <person name="Hosoyama A."/>
            <person name="Uohara A."/>
            <person name="Ohji S."/>
            <person name="Ichikawa N."/>
        </authorList>
    </citation>
    <scope>NUCLEOTIDE SEQUENCE [LARGE SCALE GENOMIC DNA]</scope>
    <source>
        <strain evidence="3 6">NBRC 109767</strain>
    </source>
</reference>
<evidence type="ECO:0000313" key="4">
    <source>
        <dbReference type="EMBL" id="SUM30841.1"/>
    </source>
</evidence>
<evidence type="ECO:0000313" key="6">
    <source>
        <dbReference type="Proteomes" id="UP000321057"/>
    </source>
</evidence>
<keyword evidence="6" id="KW-1185">Reference proteome</keyword>
<dbReference type="PROSITE" id="PS51257">
    <property type="entry name" value="PROKAR_LIPOPROTEIN"/>
    <property type="match status" value="1"/>
</dbReference>
<feature type="compositionally biased region" description="Low complexity" evidence="1">
    <location>
        <begin position="33"/>
        <end position="76"/>
    </location>
</feature>
<evidence type="ECO:0000256" key="2">
    <source>
        <dbReference type="SAM" id="SignalP"/>
    </source>
</evidence>
<proteinExistence type="predicted"/>
<keyword evidence="4" id="KW-0449">Lipoprotein</keyword>